<evidence type="ECO:0000256" key="1">
    <source>
        <dbReference type="SAM" id="MobiDB-lite"/>
    </source>
</evidence>
<dbReference type="EMBL" id="JAWWNJ010000145">
    <property type="protein sequence ID" value="KAK6983900.1"/>
    <property type="molecule type" value="Genomic_DNA"/>
</dbReference>
<reference evidence="2 3" key="1">
    <citation type="journal article" date="2024" name="J Genomics">
        <title>Draft genome sequencing and assembly of Favolaschia claudopus CIRM-BRFM 2984 isolated from oak limbs.</title>
        <authorList>
            <person name="Navarro D."/>
            <person name="Drula E."/>
            <person name="Chaduli D."/>
            <person name="Cazenave R."/>
            <person name="Ahrendt S."/>
            <person name="Wang J."/>
            <person name="Lipzen A."/>
            <person name="Daum C."/>
            <person name="Barry K."/>
            <person name="Grigoriev I.V."/>
            <person name="Favel A."/>
            <person name="Rosso M.N."/>
            <person name="Martin F."/>
        </authorList>
    </citation>
    <scope>NUCLEOTIDE SEQUENCE [LARGE SCALE GENOMIC DNA]</scope>
    <source>
        <strain evidence="2 3">CIRM-BRFM 2984</strain>
    </source>
</reference>
<feature type="region of interest" description="Disordered" evidence="1">
    <location>
        <begin position="146"/>
        <end position="166"/>
    </location>
</feature>
<keyword evidence="3" id="KW-1185">Reference proteome</keyword>
<feature type="compositionally biased region" description="Polar residues" evidence="1">
    <location>
        <begin position="42"/>
        <end position="51"/>
    </location>
</feature>
<evidence type="ECO:0000313" key="2">
    <source>
        <dbReference type="EMBL" id="KAK6983900.1"/>
    </source>
</evidence>
<feature type="region of interest" description="Disordered" evidence="1">
    <location>
        <begin position="42"/>
        <end position="103"/>
    </location>
</feature>
<comment type="caution">
    <text evidence="2">The sequence shown here is derived from an EMBL/GenBank/DDBJ whole genome shotgun (WGS) entry which is preliminary data.</text>
</comment>
<organism evidence="2 3">
    <name type="scientific">Favolaschia claudopus</name>
    <dbReference type="NCBI Taxonomy" id="2862362"/>
    <lineage>
        <taxon>Eukaryota</taxon>
        <taxon>Fungi</taxon>
        <taxon>Dikarya</taxon>
        <taxon>Basidiomycota</taxon>
        <taxon>Agaricomycotina</taxon>
        <taxon>Agaricomycetes</taxon>
        <taxon>Agaricomycetidae</taxon>
        <taxon>Agaricales</taxon>
        <taxon>Marasmiineae</taxon>
        <taxon>Mycenaceae</taxon>
        <taxon>Favolaschia</taxon>
    </lineage>
</organism>
<accession>A0AAV9ZHS6</accession>
<sequence>MPNTTKELLQVDSATAALFIVSSQPIPKEILDTWVDEETLATLQGGNKNIQSDNDSEGSDSESEDEEPRSSSVEPIPINIRVPGKRRSYTGEEERATKKKKLSADSALPEIFKDSVAQEIMGNGVENGLIDLTAETDDQLETVIRQKTPSPAPAPPTLSPEFKVDSSLGDPYATRVYDF</sequence>
<dbReference type="Proteomes" id="UP001362999">
    <property type="component" value="Unassembled WGS sequence"/>
</dbReference>
<gene>
    <name evidence="2" type="ORF">R3P38DRAFT_3457889</name>
</gene>
<proteinExistence type="predicted"/>
<protein>
    <submittedName>
        <fullName evidence="2">Uncharacterized protein</fullName>
    </submittedName>
</protein>
<name>A0AAV9ZHS6_9AGAR</name>
<feature type="compositionally biased region" description="Acidic residues" evidence="1">
    <location>
        <begin position="54"/>
        <end position="67"/>
    </location>
</feature>
<evidence type="ECO:0000313" key="3">
    <source>
        <dbReference type="Proteomes" id="UP001362999"/>
    </source>
</evidence>
<dbReference type="AlphaFoldDB" id="A0AAV9ZHS6"/>